<evidence type="ECO:0000313" key="13">
    <source>
        <dbReference type="EMBL" id="KUF78530.1"/>
    </source>
</evidence>
<dbReference type="GO" id="GO:0046872">
    <property type="term" value="F:metal ion binding"/>
    <property type="evidence" value="ECO:0007669"/>
    <property type="project" value="UniProtKB-KW"/>
</dbReference>
<dbReference type="Gene3D" id="3.30.830.10">
    <property type="entry name" value="Metalloenzyme, LuxS/M16 peptidase-like"/>
    <property type="match status" value="4"/>
</dbReference>
<keyword evidence="11" id="KW-0812">Transmembrane</keyword>
<feature type="transmembrane region" description="Helical" evidence="11">
    <location>
        <begin position="26"/>
        <end position="45"/>
    </location>
</feature>
<proteinExistence type="inferred from homology"/>
<dbReference type="PANTHER" id="PTHR43690:SF18">
    <property type="entry name" value="INSULIN-DEGRADING ENZYME-RELATED"/>
    <property type="match status" value="1"/>
</dbReference>
<dbReference type="InterPro" id="IPR017853">
    <property type="entry name" value="GH"/>
</dbReference>
<sequence>MYSGVPVHLVVLTFFISRFVAHEREVMNVFITLVLGASSLAVAFGDPRVMIESTYTETKGLNDLAKTAWQNRGGKYMGTATDIKQLGDPYYIQKLNSTSDFGMITPSNAMKWDATEPKQGNFTFEDADKIVAFANKTGARIRCHTLVWHKQVPEWVQVLEKAELLEAMSNHITKVMTHFGNSCTAWDVVNEAFNEDGSYRQSFWYKKTGKEYISTAFKTANEVKAKLSLQARLYYNDFNINIVNNKSDAVLGMATDLRSHKIWVEGIGFQSHYSNNDTVAGAKIFENFRRFTVKHMDVAITELDVKTSMANPTVSEQQQQVGIITNVVSACKKTVRCVGVTVWDFVDTYSWIKSSAPLLFYQPDGPSTPLVRKATYDAITAGWILQSMTTPRVVQTRDGIDVSSLDERQFKYLTLPNALHALVVSDPSTETASAAMDVRVGFHSDPDDIPGLAHFCEHMLFMGTAKYPDENSYSVFLNAHGGSSNAFTSGRDTNYYFDVGAAHLHEALDRFAQFFIAPLFTASATEREMNAVDSESTNYLQDDSWRINQLERGLGNHKHPYNRFGVGNKETLSVTPVEKGINVREALLKFYKEFYSASIMKLVVYGKEDVETLSKWVLEYFTAIPNSGRETPSFDGEPPYTVDQLARRLEVVPVMDWKLIQVSWVLPPLRGKGYSQQHASVLSHLIGHEGQGSLLSYLKKKKWANTVFAGIVEDYDEFSLFIVSFDVTDDGIERTDDVLKVMFQYIELMLASPWEKWMFDEMEIMSKTHFMFQSKNPPADFTSIVAANMHIFPKRDIISEGVLYFPHEWVQALELLKLMTPENLRVLIVCQTFEERATNEEKWYGTKYRETPLPQEFMQEMKNPGKNCALHLPSPNAFVVIDLNLVDEKTVNTQHQHPQLIRDDDICRVWYKPDVKFKKPRTFAVATFHSPEVNPTPYNYALSALFVACLKDELNEYSYDALLAGMNYKLRLNGSNIYLSTGGYSSKLPILVQRILEVMGNFGNHIGDEAFERVKRAKCRSFENMRLEEAHRHAVQQESNLLHERSWSVDDIVNAIGTCSYYDVIAHSKRLFRQVFCDILLYGNLNLSEAMDLAGVIVDQVRAPRALSMPSSKKYWIGRQVKLSSGVHTIYKRVHPNPDNANCAVNCIYQIGVENCMDRAKLALFSQIVDEPLFDQLRTKEQLGYTVYSTPCRGNGVQSFKIVVQSNVASPEFIEQRIDTFWRDFREMLTSMSSGELQKHIQSVVKGYVERPKSQEEEVQALLVEIANHQYEFGRKTKLADLVRTLQLSDVLEFFDNFIRPEGLKHKKLSVHIYGNETRLEMLAGCSEAGWCTFNSDNQVGIMAALTLGACSGSSSSVKTEYINDSEDYKRRAPRYEAPVASIKELP</sequence>
<feature type="domain" description="GH10" evidence="12">
    <location>
        <begin position="58"/>
        <end position="377"/>
    </location>
</feature>
<dbReference type="Pfam" id="PF05193">
    <property type="entry name" value="Peptidase_M16_C"/>
    <property type="match status" value="1"/>
</dbReference>
<evidence type="ECO:0000256" key="1">
    <source>
        <dbReference type="ARBA" id="ARBA00001947"/>
    </source>
</evidence>
<dbReference type="OrthoDB" id="952271at2759"/>
<dbReference type="SMART" id="SM00633">
    <property type="entry name" value="Glyco_10"/>
    <property type="match status" value="1"/>
</dbReference>
<comment type="similarity">
    <text evidence="2">Belongs to the peptidase M16 family.</text>
</comment>
<dbReference type="GO" id="GO:0005739">
    <property type="term" value="C:mitochondrion"/>
    <property type="evidence" value="ECO:0007669"/>
    <property type="project" value="TreeGrafter"/>
</dbReference>
<accession>A0A0W8C3A4</accession>
<dbReference type="InterPro" id="IPR011249">
    <property type="entry name" value="Metalloenz_LuxS/M16"/>
</dbReference>
<keyword evidence="11" id="KW-0472">Membrane</keyword>
<comment type="similarity">
    <text evidence="3">Belongs to the glycosyl hydrolase 10 (cellulase F) family.</text>
</comment>
<dbReference type="GO" id="GO:0051603">
    <property type="term" value="P:proteolysis involved in protein catabolic process"/>
    <property type="evidence" value="ECO:0007669"/>
    <property type="project" value="TreeGrafter"/>
</dbReference>
<evidence type="ECO:0000256" key="2">
    <source>
        <dbReference type="ARBA" id="ARBA00007261"/>
    </source>
</evidence>
<evidence type="ECO:0000313" key="14">
    <source>
        <dbReference type="Proteomes" id="UP000052943"/>
    </source>
</evidence>
<evidence type="ECO:0000256" key="7">
    <source>
        <dbReference type="ARBA" id="ARBA00022833"/>
    </source>
</evidence>
<dbReference type="Gene3D" id="3.20.20.80">
    <property type="entry name" value="Glycosidases"/>
    <property type="match status" value="1"/>
</dbReference>
<evidence type="ECO:0000256" key="3">
    <source>
        <dbReference type="ARBA" id="ARBA00007495"/>
    </source>
</evidence>
<dbReference type="GO" id="GO:0043171">
    <property type="term" value="P:peptide catabolic process"/>
    <property type="evidence" value="ECO:0007669"/>
    <property type="project" value="TreeGrafter"/>
</dbReference>
<dbReference type="SUPFAM" id="SSF63411">
    <property type="entry name" value="LuxS/MPP-like metallohydrolase"/>
    <property type="match status" value="4"/>
</dbReference>
<evidence type="ECO:0000256" key="5">
    <source>
        <dbReference type="ARBA" id="ARBA00022723"/>
    </source>
</evidence>
<dbReference type="PROSITE" id="PS51760">
    <property type="entry name" value="GH10_2"/>
    <property type="match status" value="1"/>
</dbReference>
<dbReference type="InterPro" id="IPR001431">
    <property type="entry name" value="Pept_M16_Zn_BS"/>
</dbReference>
<keyword evidence="9" id="KW-0119">Carbohydrate metabolism</keyword>
<dbReference type="FunFam" id="3.30.830.10:FF:000028">
    <property type="entry name" value="Insulin-degrading enzyme-like 1 peroxisomal"/>
    <property type="match status" value="1"/>
</dbReference>
<evidence type="ECO:0000259" key="12">
    <source>
        <dbReference type="PROSITE" id="PS51760"/>
    </source>
</evidence>
<reference evidence="13 14" key="1">
    <citation type="submission" date="2015-11" db="EMBL/GenBank/DDBJ databases">
        <title>Genomes and virulence difference between two physiological races of Phytophthora nicotianae.</title>
        <authorList>
            <person name="Liu H."/>
            <person name="Ma X."/>
            <person name="Yu H."/>
            <person name="Fang D."/>
            <person name="Li Y."/>
            <person name="Wang X."/>
            <person name="Wang W."/>
            <person name="Dong Y."/>
            <person name="Xiao B."/>
        </authorList>
    </citation>
    <scope>NUCLEOTIDE SEQUENCE [LARGE SCALE GENOMIC DNA]</scope>
    <source>
        <strain evidence="14">race 0</strain>
    </source>
</reference>
<keyword evidence="6" id="KW-0378">Hydrolase</keyword>
<dbReference type="Pfam" id="PF22456">
    <property type="entry name" value="PqqF-like_C_4"/>
    <property type="match status" value="1"/>
</dbReference>
<dbReference type="PANTHER" id="PTHR43690">
    <property type="entry name" value="NARDILYSIN"/>
    <property type="match status" value="1"/>
</dbReference>
<keyword evidence="5" id="KW-0479">Metal-binding</keyword>
<dbReference type="Proteomes" id="UP000052943">
    <property type="component" value="Unassembled WGS sequence"/>
</dbReference>
<dbReference type="Pfam" id="PF16187">
    <property type="entry name" value="Peptidase_M16_M"/>
    <property type="match status" value="1"/>
</dbReference>
<dbReference type="GO" id="GO:0004222">
    <property type="term" value="F:metalloendopeptidase activity"/>
    <property type="evidence" value="ECO:0007669"/>
    <property type="project" value="InterPro"/>
</dbReference>
<dbReference type="SUPFAM" id="SSF51445">
    <property type="entry name" value="(Trans)glycosidases"/>
    <property type="match status" value="1"/>
</dbReference>
<keyword evidence="7" id="KW-0862">Zinc</keyword>
<dbReference type="InterPro" id="IPR050626">
    <property type="entry name" value="Peptidase_M16"/>
</dbReference>
<evidence type="ECO:0000256" key="6">
    <source>
        <dbReference type="ARBA" id="ARBA00022801"/>
    </source>
</evidence>
<dbReference type="PROSITE" id="PS00143">
    <property type="entry name" value="INSULINASE"/>
    <property type="match status" value="1"/>
</dbReference>
<dbReference type="InterPro" id="IPR011765">
    <property type="entry name" value="Pept_M16_N"/>
</dbReference>
<dbReference type="STRING" id="4790.A0A0W8C3A4"/>
<evidence type="ECO:0000256" key="9">
    <source>
        <dbReference type="ARBA" id="ARBA00023277"/>
    </source>
</evidence>
<dbReference type="Pfam" id="PF00331">
    <property type="entry name" value="Glyco_hydro_10"/>
    <property type="match status" value="1"/>
</dbReference>
<evidence type="ECO:0000256" key="11">
    <source>
        <dbReference type="SAM" id="Phobius"/>
    </source>
</evidence>
<dbReference type="InterPro" id="IPR032632">
    <property type="entry name" value="Peptidase_M16_M"/>
</dbReference>
<comment type="cofactor">
    <cofactor evidence="1">
        <name>Zn(2+)</name>
        <dbReference type="ChEBI" id="CHEBI:29105"/>
    </cofactor>
</comment>
<keyword evidence="10" id="KW-0624">Polysaccharide degradation</keyword>
<dbReference type="InterPro" id="IPR001000">
    <property type="entry name" value="GH10_dom"/>
</dbReference>
<keyword evidence="8" id="KW-0482">Metalloprotease</keyword>
<dbReference type="GO" id="GO:0005829">
    <property type="term" value="C:cytosol"/>
    <property type="evidence" value="ECO:0007669"/>
    <property type="project" value="TreeGrafter"/>
</dbReference>
<protein>
    <submittedName>
        <fullName evidence="13">Insulin-degrading enzyme</fullName>
    </submittedName>
</protein>
<name>A0A0W8C3A4_PHYNI</name>
<dbReference type="GO" id="GO:0031176">
    <property type="term" value="F:endo-1,4-beta-xylanase activity"/>
    <property type="evidence" value="ECO:0007669"/>
    <property type="project" value="UniProtKB-ARBA"/>
</dbReference>
<organism evidence="13 14">
    <name type="scientific">Phytophthora nicotianae</name>
    <name type="common">Potato buckeye rot agent</name>
    <name type="synonym">Phytophthora parasitica</name>
    <dbReference type="NCBI Taxonomy" id="4792"/>
    <lineage>
        <taxon>Eukaryota</taxon>
        <taxon>Sar</taxon>
        <taxon>Stramenopiles</taxon>
        <taxon>Oomycota</taxon>
        <taxon>Peronosporomycetes</taxon>
        <taxon>Peronosporales</taxon>
        <taxon>Peronosporaceae</taxon>
        <taxon>Phytophthora</taxon>
    </lineage>
</organism>
<comment type="caution">
    <text evidence="13">The sequence shown here is derived from an EMBL/GenBank/DDBJ whole genome shotgun (WGS) entry which is preliminary data.</text>
</comment>
<dbReference type="EMBL" id="LNFO01005306">
    <property type="protein sequence ID" value="KUF78530.1"/>
    <property type="molecule type" value="Genomic_DNA"/>
</dbReference>
<dbReference type="FunFam" id="3.30.830.10:FF:000005">
    <property type="entry name" value="nardilysin isoform X1"/>
    <property type="match status" value="1"/>
</dbReference>
<gene>
    <name evidence="13" type="ORF">AM587_10004801</name>
</gene>
<dbReference type="FunFam" id="3.30.830.10:FF:000004">
    <property type="entry name" value="Putative insulin-degrading enzyme"/>
    <property type="match status" value="1"/>
</dbReference>
<dbReference type="PRINTS" id="PR00134">
    <property type="entry name" value="GLHYDRLASE10"/>
</dbReference>
<keyword evidence="11" id="KW-1133">Transmembrane helix</keyword>
<dbReference type="Pfam" id="PF00675">
    <property type="entry name" value="Peptidase_M16"/>
    <property type="match status" value="1"/>
</dbReference>
<evidence type="ECO:0000256" key="8">
    <source>
        <dbReference type="ARBA" id="ARBA00023049"/>
    </source>
</evidence>
<dbReference type="InterPro" id="IPR007863">
    <property type="entry name" value="Peptidase_M16_C"/>
</dbReference>
<dbReference type="InterPro" id="IPR054734">
    <property type="entry name" value="PqqF-like_C_4"/>
</dbReference>
<evidence type="ECO:0000256" key="10">
    <source>
        <dbReference type="ARBA" id="ARBA00023326"/>
    </source>
</evidence>
<dbReference type="GO" id="GO:0000272">
    <property type="term" value="P:polysaccharide catabolic process"/>
    <property type="evidence" value="ECO:0007669"/>
    <property type="project" value="UniProtKB-KW"/>
</dbReference>
<keyword evidence="4" id="KW-0645">Protease</keyword>
<evidence type="ECO:0000256" key="4">
    <source>
        <dbReference type="ARBA" id="ARBA00022670"/>
    </source>
</evidence>